<keyword evidence="12" id="KW-1185">Reference proteome</keyword>
<evidence type="ECO:0000256" key="4">
    <source>
        <dbReference type="ARBA" id="ARBA00022692"/>
    </source>
</evidence>
<evidence type="ECO:0000313" key="12">
    <source>
        <dbReference type="Proteomes" id="UP001198151"/>
    </source>
</evidence>
<evidence type="ECO:0000256" key="10">
    <source>
        <dbReference type="RuleBase" id="RU004181"/>
    </source>
</evidence>
<keyword evidence="6 9" id="KW-0378">Hydrolase</keyword>
<dbReference type="EC" id="3.4.23.36" evidence="9"/>
<feature type="active site" evidence="9">
    <location>
        <position position="131"/>
    </location>
</feature>
<evidence type="ECO:0000256" key="5">
    <source>
        <dbReference type="ARBA" id="ARBA00022750"/>
    </source>
</evidence>
<keyword evidence="4 9" id="KW-0812">Transmembrane</keyword>
<dbReference type="GO" id="GO:0004190">
    <property type="term" value="F:aspartic-type endopeptidase activity"/>
    <property type="evidence" value="ECO:0007669"/>
    <property type="project" value="UniProtKB-EC"/>
</dbReference>
<dbReference type="PRINTS" id="PR00781">
    <property type="entry name" value="LIPOSIGPTASE"/>
</dbReference>
<feature type="transmembrane region" description="Helical" evidence="9">
    <location>
        <begin position="105"/>
        <end position="121"/>
    </location>
</feature>
<dbReference type="RefSeq" id="WP_227706329.1">
    <property type="nucleotide sequence ID" value="NZ_JAJEQX010000002.1"/>
</dbReference>
<dbReference type="InterPro" id="IPR001872">
    <property type="entry name" value="Peptidase_A8"/>
</dbReference>
<evidence type="ECO:0000256" key="2">
    <source>
        <dbReference type="ARBA" id="ARBA00022475"/>
    </source>
</evidence>
<evidence type="ECO:0000256" key="9">
    <source>
        <dbReference type="HAMAP-Rule" id="MF_00161"/>
    </source>
</evidence>
<accession>A0ABS8FT59</accession>
<protein>
    <recommendedName>
        <fullName evidence="9">Lipoprotein signal peptidase</fullName>
        <ecNumber evidence="9">3.4.23.36</ecNumber>
    </recommendedName>
    <alternativeName>
        <fullName evidence="9">Prolipoprotein signal peptidase</fullName>
    </alternativeName>
    <alternativeName>
        <fullName evidence="9">Signal peptidase II</fullName>
        <shortName evidence="9">SPase II</shortName>
    </alternativeName>
</protein>
<feature type="transmembrane region" description="Helical" evidence="9">
    <location>
        <begin position="76"/>
        <end position="93"/>
    </location>
</feature>
<comment type="catalytic activity">
    <reaction evidence="9">
        <text>Release of signal peptides from bacterial membrane prolipoproteins. Hydrolyzes -Xaa-Yaa-Zaa-|-(S,diacylglyceryl)Cys-, in which Xaa is hydrophobic (preferably Leu), and Yaa (Ala or Ser) and Zaa (Gly or Ala) have small, neutral side chains.</text>
        <dbReference type="EC" id="3.4.23.36"/>
    </reaction>
</comment>
<keyword evidence="8 9" id="KW-0472">Membrane</keyword>
<comment type="subcellular location">
    <subcellularLocation>
        <location evidence="9">Cell membrane</location>
        <topology evidence="9">Multi-pass membrane protein</topology>
    </subcellularLocation>
</comment>
<evidence type="ECO:0000256" key="7">
    <source>
        <dbReference type="ARBA" id="ARBA00022989"/>
    </source>
</evidence>
<evidence type="ECO:0000256" key="8">
    <source>
        <dbReference type="ARBA" id="ARBA00023136"/>
    </source>
</evidence>
<keyword evidence="5 9" id="KW-0064">Aspartyl protease</keyword>
<keyword evidence="2 9" id="KW-1003">Cell membrane</keyword>
<feature type="transmembrane region" description="Helical" evidence="9">
    <location>
        <begin position="141"/>
        <end position="165"/>
    </location>
</feature>
<sequence length="183" mass="21688">MEQNRVRREERKKEILFGVLALTAAVILIVLDQVTKYFAVLFLKDKEPFVLINGVFELRYLENRGAAFGIMQNRQYVFVIATFIIVFVLLFLYHKMPLTRRYLPLRFCAVLLCAGAAGNAIDRLRLNYVIDFFYFRLIDFPIFNVADCYVVIACILFALLIFFYYREEDDFRFLSAKKQEERK</sequence>
<name>A0ABS8FT59_9FIRM</name>
<comment type="similarity">
    <text evidence="1 9 10">Belongs to the peptidase A8 family.</text>
</comment>
<reference evidence="11 12" key="1">
    <citation type="submission" date="2021-10" db="EMBL/GenBank/DDBJ databases">
        <title>Anaerobic single-cell dispensing facilitates the cultivation of human gut bacteria.</title>
        <authorList>
            <person name="Afrizal A."/>
        </authorList>
    </citation>
    <scope>NUCLEOTIDE SEQUENCE [LARGE SCALE GENOMIC DNA]</scope>
    <source>
        <strain evidence="11 12">CLA-AA-H200</strain>
    </source>
</reference>
<proteinExistence type="inferred from homology"/>
<evidence type="ECO:0000313" key="11">
    <source>
        <dbReference type="EMBL" id="MCC2253171.1"/>
    </source>
</evidence>
<dbReference type="EMBL" id="JAJEQX010000002">
    <property type="protein sequence ID" value="MCC2253171.1"/>
    <property type="molecule type" value="Genomic_DNA"/>
</dbReference>
<gene>
    <name evidence="9 11" type="primary">lspA</name>
    <name evidence="11" type="ORF">LKD70_01725</name>
</gene>
<dbReference type="PANTHER" id="PTHR33695">
    <property type="entry name" value="LIPOPROTEIN SIGNAL PEPTIDASE"/>
    <property type="match status" value="1"/>
</dbReference>
<comment type="caution">
    <text evidence="11">The sequence shown here is derived from an EMBL/GenBank/DDBJ whole genome shotgun (WGS) entry which is preliminary data.</text>
</comment>
<keyword evidence="3 9" id="KW-0645">Protease</keyword>
<dbReference type="Pfam" id="PF01252">
    <property type="entry name" value="Peptidase_A8"/>
    <property type="match status" value="1"/>
</dbReference>
<feature type="transmembrane region" description="Helical" evidence="9">
    <location>
        <begin position="15"/>
        <end position="34"/>
    </location>
</feature>
<keyword evidence="7 9" id="KW-1133">Transmembrane helix</keyword>
<comment type="function">
    <text evidence="9">This protein specifically catalyzes the removal of signal peptides from prolipoproteins.</text>
</comment>
<dbReference type="Proteomes" id="UP001198151">
    <property type="component" value="Unassembled WGS sequence"/>
</dbReference>
<dbReference type="PANTHER" id="PTHR33695:SF1">
    <property type="entry name" value="LIPOPROTEIN SIGNAL PEPTIDASE"/>
    <property type="match status" value="1"/>
</dbReference>
<evidence type="ECO:0000256" key="3">
    <source>
        <dbReference type="ARBA" id="ARBA00022670"/>
    </source>
</evidence>
<evidence type="ECO:0000256" key="1">
    <source>
        <dbReference type="ARBA" id="ARBA00006139"/>
    </source>
</evidence>
<organism evidence="11 12">
    <name type="scientific">Ruminococcus turbiniformis</name>
    <dbReference type="NCBI Taxonomy" id="2881258"/>
    <lineage>
        <taxon>Bacteria</taxon>
        <taxon>Bacillati</taxon>
        <taxon>Bacillota</taxon>
        <taxon>Clostridia</taxon>
        <taxon>Eubacteriales</taxon>
        <taxon>Oscillospiraceae</taxon>
        <taxon>Ruminococcus</taxon>
    </lineage>
</organism>
<evidence type="ECO:0000256" key="6">
    <source>
        <dbReference type="ARBA" id="ARBA00022801"/>
    </source>
</evidence>
<dbReference type="HAMAP" id="MF_00161">
    <property type="entry name" value="LspA"/>
    <property type="match status" value="1"/>
</dbReference>
<dbReference type="NCBIfam" id="TIGR00077">
    <property type="entry name" value="lspA"/>
    <property type="match status" value="1"/>
</dbReference>
<comment type="pathway">
    <text evidence="9">Protein modification; lipoprotein biosynthesis (signal peptide cleavage).</text>
</comment>
<feature type="active site" evidence="9">
    <location>
        <position position="147"/>
    </location>
</feature>